<feature type="domain" description="Heparinase II/III-like C-terminal" evidence="3">
    <location>
        <begin position="307"/>
        <end position="463"/>
    </location>
</feature>
<protein>
    <recommendedName>
        <fullName evidence="3">Heparinase II/III-like C-terminal domain-containing protein</fullName>
    </recommendedName>
</protein>
<dbReference type="GO" id="GO:0016829">
    <property type="term" value="F:lyase activity"/>
    <property type="evidence" value="ECO:0007669"/>
    <property type="project" value="InterPro"/>
</dbReference>
<dbReference type="EMBL" id="NHSD01000195">
    <property type="protein sequence ID" value="MBK5927005.1"/>
    <property type="molecule type" value="Genomic_DNA"/>
</dbReference>
<dbReference type="Gene3D" id="1.50.10.100">
    <property type="entry name" value="Chondroitin AC/alginate lyase"/>
    <property type="match status" value="1"/>
</dbReference>
<feature type="region of interest" description="Disordered" evidence="2">
    <location>
        <begin position="387"/>
        <end position="426"/>
    </location>
</feature>
<sequence length="470" mass="48279">MIPTAPAPDASAADRRAARRALRCAPSRGDAPPVPPGLEARSLTSPARGRALLQGRLRVGGAVMPAGGDDPWAGAPPAPVAEALQGFVWLDDLAAQGGAAAREVAQRWLAGWLDRFGTARTVGRGPAWRTDLAARRLIRWGHHGRMLASGTGRRTAAALSRCAHAHGAFLAARWAATPPGLARAEAATALSYAACTPDAAAGVAEAARAALEDLCERGIDAAGGLPQRNPEELLAVFMHLGWAGTALAAAGQAIPPGLAAAQARIAPTLRALRHADSGMARFHGGGAGIDGALDLALAEAEIRGRPRPGGAMGFARLTARRTTVIVDAAPPPPGPLGQASTLAFELTSGRRPVIAGPGPGAAFGPHWARAARATAMHATLTLEGWSSSRLGPARRDSGGPGGTLSDTPRQVTLTREGEGPTAGLVLSHDGWARSHGIVHVRQLTLSPDGRALWGEDALLATTPAQRRRFE</sequence>
<organism evidence="4 5">
    <name type="scientific">Rhodobaculum claviforme</name>
    <dbReference type="NCBI Taxonomy" id="1549854"/>
    <lineage>
        <taxon>Bacteria</taxon>
        <taxon>Pseudomonadati</taxon>
        <taxon>Pseudomonadota</taxon>
        <taxon>Alphaproteobacteria</taxon>
        <taxon>Rhodobacterales</taxon>
        <taxon>Paracoccaceae</taxon>
        <taxon>Rhodobaculum</taxon>
    </lineage>
</organism>
<dbReference type="GO" id="GO:0030313">
    <property type="term" value="C:cell envelope"/>
    <property type="evidence" value="ECO:0007669"/>
    <property type="project" value="UniProtKB-SubCell"/>
</dbReference>
<evidence type="ECO:0000256" key="1">
    <source>
        <dbReference type="ARBA" id="ARBA00004196"/>
    </source>
</evidence>
<dbReference type="Gene3D" id="2.70.98.70">
    <property type="match status" value="1"/>
</dbReference>
<dbReference type="RefSeq" id="WP_201156773.1">
    <property type="nucleotide sequence ID" value="NZ_NHSD01000195.1"/>
</dbReference>
<feature type="non-terminal residue" evidence="4">
    <location>
        <position position="470"/>
    </location>
</feature>
<comment type="caution">
    <text evidence="4">The sequence shown here is derived from an EMBL/GenBank/DDBJ whole genome shotgun (WGS) entry which is preliminary data.</text>
</comment>
<evidence type="ECO:0000256" key="2">
    <source>
        <dbReference type="SAM" id="MobiDB-lite"/>
    </source>
</evidence>
<feature type="compositionally biased region" description="Polar residues" evidence="2">
    <location>
        <begin position="404"/>
        <end position="413"/>
    </location>
</feature>
<dbReference type="Proteomes" id="UP000706333">
    <property type="component" value="Unassembled WGS sequence"/>
</dbReference>
<accession>A0A934TIY2</accession>
<gene>
    <name evidence="4" type="ORF">CCR87_06545</name>
</gene>
<dbReference type="InterPro" id="IPR012480">
    <property type="entry name" value="Hepar_II_III_C"/>
</dbReference>
<proteinExistence type="predicted"/>
<keyword evidence="5" id="KW-1185">Reference proteome</keyword>
<dbReference type="AlphaFoldDB" id="A0A934TIY2"/>
<evidence type="ECO:0000313" key="4">
    <source>
        <dbReference type="EMBL" id="MBK5927005.1"/>
    </source>
</evidence>
<evidence type="ECO:0000313" key="5">
    <source>
        <dbReference type="Proteomes" id="UP000706333"/>
    </source>
</evidence>
<reference evidence="4" key="1">
    <citation type="submission" date="2017-05" db="EMBL/GenBank/DDBJ databases">
        <authorList>
            <person name="Imhoff J.F."/>
            <person name="Rahn T."/>
            <person name="Kuenzel S."/>
            <person name="Neulinger S.C."/>
        </authorList>
    </citation>
    <scope>NUCLEOTIDE SEQUENCE</scope>
    <source>
        <strain evidence="4">LMG 28126</strain>
    </source>
</reference>
<dbReference type="InterPro" id="IPR008929">
    <property type="entry name" value="Chondroitin_lyas"/>
</dbReference>
<reference evidence="4" key="2">
    <citation type="journal article" date="2020" name="Microorganisms">
        <title>Osmotic Adaptation and Compatible Solute Biosynthesis of Phototrophic Bacteria as Revealed from Genome Analyses.</title>
        <authorList>
            <person name="Imhoff J.F."/>
            <person name="Rahn T."/>
            <person name="Kunzel S."/>
            <person name="Keller A."/>
            <person name="Neulinger S.C."/>
        </authorList>
    </citation>
    <scope>NUCLEOTIDE SEQUENCE</scope>
    <source>
        <strain evidence="4">LMG 28126</strain>
    </source>
</reference>
<comment type="subcellular location">
    <subcellularLocation>
        <location evidence="1">Cell envelope</location>
    </subcellularLocation>
</comment>
<feature type="region of interest" description="Disordered" evidence="2">
    <location>
        <begin position="25"/>
        <end position="45"/>
    </location>
</feature>
<dbReference type="Pfam" id="PF07940">
    <property type="entry name" value="Hepar_II_III_C"/>
    <property type="match status" value="1"/>
</dbReference>
<evidence type="ECO:0000259" key="3">
    <source>
        <dbReference type="Pfam" id="PF07940"/>
    </source>
</evidence>
<name>A0A934TIY2_9RHOB</name>